<evidence type="ECO:0000313" key="3">
    <source>
        <dbReference type="Proteomes" id="UP001257909"/>
    </source>
</evidence>
<keyword evidence="1" id="KW-0812">Transmembrane</keyword>
<proteinExistence type="predicted"/>
<organism evidence="2 3">
    <name type="scientific">Rheinheimera soli</name>
    <dbReference type="NCBI Taxonomy" id="443616"/>
    <lineage>
        <taxon>Bacteria</taxon>
        <taxon>Pseudomonadati</taxon>
        <taxon>Pseudomonadota</taxon>
        <taxon>Gammaproteobacteria</taxon>
        <taxon>Chromatiales</taxon>
        <taxon>Chromatiaceae</taxon>
        <taxon>Rheinheimera</taxon>
    </lineage>
</organism>
<dbReference type="RefSeq" id="WP_310278090.1">
    <property type="nucleotide sequence ID" value="NZ_JAVDWR010000006.1"/>
</dbReference>
<evidence type="ECO:0000256" key="1">
    <source>
        <dbReference type="SAM" id="Phobius"/>
    </source>
</evidence>
<reference evidence="2 3" key="1">
    <citation type="submission" date="2023-07" db="EMBL/GenBank/DDBJ databases">
        <title>Sorghum-associated microbial communities from plants grown in Nebraska, USA.</title>
        <authorList>
            <person name="Schachtman D."/>
        </authorList>
    </citation>
    <scope>NUCLEOTIDE SEQUENCE [LARGE SCALE GENOMIC DNA]</scope>
    <source>
        <strain evidence="2 3">4138</strain>
    </source>
</reference>
<dbReference type="EMBL" id="JAVDWR010000006">
    <property type="protein sequence ID" value="MDR7121260.1"/>
    <property type="molecule type" value="Genomic_DNA"/>
</dbReference>
<dbReference type="Proteomes" id="UP001257909">
    <property type="component" value="Unassembled WGS sequence"/>
</dbReference>
<accession>A0ABU1W092</accession>
<name>A0ABU1W092_9GAMM</name>
<keyword evidence="1" id="KW-0472">Membrane</keyword>
<comment type="caution">
    <text evidence="2">The sequence shown here is derived from an EMBL/GenBank/DDBJ whole genome shotgun (WGS) entry which is preliminary data.</text>
</comment>
<feature type="transmembrane region" description="Helical" evidence="1">
    <location>
        <begin position="42"/>
        <end position="62"/>
    </location>
</feature>
<keyword evidence="3" id="KW-1185">Reference proteome</keyword>
<evidence type="ECO:0000313" key="2">
    <source>
        <dbReference type="EMBL" id="MDR7121260.1"/>
    </source>
</evidence>
<protein>
    <submittedName>
        <fullName evidence="2">Uncharacterized protein</fullName>
    </submittedName>
</protein>
<sequence>MKLPKKPVNAVLFYVGTLGLLTQVLVSFYLLTQGRTMEWHWWFHWLAPTLCLLWGLIPRLQLQKEQQDRRS</sequence>
<gene>
    <name evidence="2" type="ORF">J2W69_002202</name>
</gene>
<keyword evidence="1" id="KW-1133">Transmembrane helix</keyword>
<feature type="transmembrane region" description="Helical" evidence="1">
    <location>
        <begin position="12"/>
        <end position="30"/>
    </location>
</feature>